<evidence type="ECO:0000313" key="3">
    <source>
        <dbReference type="Proteomes" id="UP000429607"/>
    </source>
</evidence>
<dbReference type="Proteomes" id="UP000429607">
    <property type="component" value="Unassembled WGS sequence"/>
</dbReference>
<evidence type="ECO:0000313" key="2">
    <source>
        <dbReference type="EMBL" id="KAE9013945.1"/>
    </source>
</evidence>
<feature type="signal peptide" evidence="1">
    <location>
        <begin position="1"/>
        <end position="21"/>
    </location>
</feature>
<keyword evidence="1" id="KW-0732">Signal</keyword>
<protein>
    <recommendedName>
        <fullName evidence="4">RxLR effector protein</fullName>
    </recommendedName>
</protein>
<dbReference type="AlphaFoldDB" id="A0A6A3L761"/>
<reference evidence="2 3" key="1">
    <citation type="submission" date="2018-09" db="EMBL/GenBank/DDBJ databases">
        <title>Genomic investigation of the strawberry pathogen Phytophthora fragariae indicates pathogenicity is determined by transcriptional variation in three key races.</title>
        <authorList>
            <person name="Adams T.M."/>
            <person name="Armitage A.D."/>
            <person name="Sobczyk M.K."/>
            <person name="Bates H.J."/>
            <person name="Dunwell J.M."/>
            <person name="Nellist C.F."/>
            <person name="Harrison R.J."/>
        </authorList>
    </citation>
    <scope>NUCLEOTIDE SEQUENCE [LARGE SCALE GENOMIC DNA]</scope>
    <source>
        <strain evidence="2 3">SCRP249</strain>
    </source>
</reference>
<accession>A0A6A3L761</accession>
<sequence length="52" mass="5809">MQYIIVCTVISVLTVTPLVQPGSTHKKTLGADSEKHCVRHTTFTRNYHGIIL</sequence>
<comment type="caution">
    <text evidence="2">The sequence shown here is derived from an EMBL/GenBank/DDBJ whole genome shotgun (WGS) entry which is preliminary data.</text>
</comment>
<evidence type="ECO:0000256" key="1">
    <source>
        <dbReference type="SAM" id="SignalP"/>
    </source>
</evidence>
<proteinExistence type="predicted"/>
<dbReference type="EMBL" id="QXFV01001142">
    <property type="protein sequence ID" value="KAE9013945.1"/>
    <property type="molecule type" value="Genomic_DNA"/>
</dbReference>
<gene>
    <name evidence="2" type="ORF">PR001_g15261</name>
</gene>
<evidence type="ECO:0008006" key="4">
    <source>
        <dbReference type="Google" id="ProtNLM"/>
    </source>
</evidence>
<feature type="chain" id="PRO_5025368209" description="RxLR effector protein" evidence="1">
    <location>
        <begin position="22"/>
        <end position="52"/>
    </location>
</feature>
<organism evidence="2 3">
    <name type="scientific">Phytophthora rubi</name>
    <dbReference type="NCBI Taxonomy" id="129364"/>
    <lineage>
        <taxon>Eukaryota</taxon>
        <taxon>Sar</taxon>
        <taxon>Stramenopiles</taxon>
        <taxon>Oomycota</taxon>
        <taxon>Peronosporomycetes</taxon>
        <taxon>Peronosporales</taxon>
        <taxon>Peronosporaceae</taxon>
        <taxon>Phytophthora</taxon>
    </lineage>
</organism>
<name>A0A6A3L761_9STRA</name>